<organism evidence="1 2">
    <name type="scientific">Euroglyphus maynei</name>
    <name type="common">Mayne's house dust mite</name>
    <dbReference type="NCBI Taxonomy" id="6958"/>
    <lineage>
        <taxon>Eukaryota</taxon>
        <taxon>Metazoa</taxon>
        <taxon>Ecdysozoa</taxon>
        <taxon>Arthropoda</taxon>
        <taxon>Chelicerata</taxon>
        <taxon>Arachnida</taxon>
        <taxon>Acari</taxon>
        <taxon>Acariformes</taxon>
        <taxon>Sarcoptiformes</taxon>
        <taxon>Astigmata</taxon>
        <taxon>Psoroptidia</taxon>
        <taxon>Analgoidea</taxon>
        <taxon>Pyroglyphidae</taxon>
        <taxon>Pyroglyphinae</taxon>
        <taxon>Euroglyphus</taxon>
    </lineage>
</organism>
<protein>
    <submittedName>
        <fullName evidence="1">Uncharacterized protein</fullName>
    </submittedName>
</protein>
<dbReference type="AlphaFoldDB" id="A0A1Y3AT22"/>
<accession>A0A1Y3AT22</accession>
<evidence type="ECO:0000313" key="1">
    <source>
        <dbReference type="EMBL" id="OTF71611.1"/>
    </source>
</evidence>
<dbReference type="EMBL" id="MUJZ01060122">
    <property type="protein sequence ID" value="OTF71611.1"/>
    <property type="molecule type" value="Genomic_DNA"/>
</dbReference>
<sequence length="65" mass="8012">MKGKLNRDSYNDNNDVIMRPTIQFVCLNEWKLNSLPEHWMDKWMGKQTNKQAKERKQWQERCRTN</sequence>
<gene>
    <name evidence="1" type="ORF">BLA29_011074</name>
</gene>
<proteinExistence type="predicted"/>
<keyword evidence="2" id="KW-1185">Reference proteome</keyword>
<reference evidence="1 2" key="1">
    <citation type="submission" date="2017-03" db="EMBL/GenBank/DDBJ databases">
        <title>Genome Survey of Euroglyphus maynei.</title>
        <authorList>
            <person name="Arlian L.G."/>
            <person name="Morgan M.S."/>
            <person name="Rider S.D."/>
        </authorList>
    </citation>
    <scope>NUCLEOTIDE SEQUENCE [LARGE SCALE GENOMIC DNA]</scope>
    <source>
        <strain evidence="1">Arlian Lab</strain>
        <tissue evidence="1">Whole body</tissue>
    </source>
</reference>
<name>A0A1Y3AT22_EURMA</name>
<comment type="caution">
    <text evidence="1">The sequence shown here is derived from an EMBL/GenBank/DDBJ whole genome shotgun (WGS) entry which is preliminary data.</text>
</comment>
<dbReference type="Proteomes" id="UP000194236">
    <property type="component" value="Unassembled WGS sequence"/>
</dbReference>
<evidence type="ECO:0000313" key="2">
    <source>
        <dbReference type="Proteomes" id="UP000194236"/>
    </source>
</evidence>